<name>A0A2I1HDF4_9GLOM</name>
<keyword evidence="2" id="KW-1185">Reference proteome</keyword>
<sequence>MISTTSIVSSLQLGTGTSCFTPPERFRKAIKLPLSIEFSEDALDKESVGYQTCEKKVLVVIVGLLKDRACAKDDSPQRKSQNRGIPFEKITMYNRNGFPRERMLNLRLRMPRFLNLEKVC</sequence>
<dbReference type="AlphaFoldDB" id="A0A2I1HDF4"/>
<comment type="caution">
    <text evidence="1">The sequence shown here is derived from an EMBL/GenBank/DDBJ whole genome shotgun (WGS) entry which is preliminary data.</text>
</comment>
<evidence type="ECO:0000313" key="1">
    <source>
        <dbReference type="EMBL" id="PKY56923.1"/>
    </source>
</evidence>
<organism evidence="1 2">
    <name type="scientific">Rhizophagus irregularis</name>
    <dbReference type="NCBI Taxonomy" id="588596"/>
    <lineage>
        <taxon>Eukaryota</taxon>
        <taxon>Fungi</taxon>
        <taxon>Fungi incertae sedis</taxon>
        <taxon>Mucoromycota</taxon>
        <taxon>Glomeromycotina</taxon>
        <taxon>Glomeromycetes</taxon>
        <taxon>Glomerales</taxon>
        <taxon>Glomeraceae</taxon>
        <taxon>Rhizophagus</taxon>
    </lineage>
</organism>
<protein>
    <submittedName>
        <fullName evidence="1">Uncharacterized protein</fullName>
    </submittedName>
</protein>
<accession>A0A2I1HDF4</accession>
<evidence type="ECO:0000313" key="2">
    <source>
        <dbReference type="Proteomes" id="UP000234323"/>
    </source>
</evidence>
<gene>
    <name evidence="1" type="ORF">RhiirA4_411444</name>
</gene>
<dbReference type="EMBL" id="LLXI01002353">
    <property type="protein sequence ID" value="PKY56923.1"/>
    <property type="molecule type" value="Genomic_DNA"/>
</dbReference>
<dbReference type="Proteomes" id="UP000234323">
    <property type="component" value="Unassembled WGS sequence"/>
</dbReference>
<dbReference type="VEuPathDB" id="FungiDB:FUN_021984"/>
<reference evidence="1 2" key="1">
    <citation type="submission" date="2015-10" db="EMBL/GenBank/DDBJ databases">
        <title>Genome analyses suggest a sexual origin of heterokaryosis in a supposedly ancient asexual fungus.</title>
        <authorList>
            <person name="Ropars J."/>
            <person name="Sedzielewska K."/>
            <person name="Noel J."/>
            <person name="Charron P."/>
            <person name="Farinelli L."/>
            <person name="Marton T."/>
            <person name="Kruger M."/>
            <person name="Pelin A."/>
            <person name="Brachmann A."/>
            <person name="Corradi N."/>
        </authorList>
    </citation>
    <scope>NUCLEOTIDE SEQUENCE [LARGE SCALE GENOMIC DNA]</scope>
    <source>
        <strain evidence="1 2">A4</strain>
    </source>
</reference>
<proteinExistence type="predicted"/>